<evidence type="ECO:0000256" key="4">
    <source>
        <dbReference type="ARBA" id="ARBA00022989"/>
    </source>
</evidence>
<keyword evidence="9" id="KW-1185">Reference proteome</keyword>
<feature type="domain" description="ABC3 transporter permease C-terminal" evidence="7">
    <location>
        <begin position="28"/>
        <end position="134"/>
    </location>
</feature>
<dbReference type="RefSeq" id="WP_328597443.1">
    <property type="nucleotide sequence ID" value="NZ_VUMS01000010.1"/>
</dbReference>
<evidence type="ECO:0000313" key="8">
    <source>
        <dbReference type="EMBL" id="MST66487.1"/>
    </source>
</evidence>
<accession>A0A7X2TLP0</accession>
<evidence type="ECO:0000256" key="6">
    <source>
        <dbReference type="SAM" id="Phobius"/>
    </source>
</evidence>
<comment type="subcellular location">
    <subcellularLocation>
        <location evidence="1">Cell membrane</location>
        <topology evidence="1">Multi-pass membrane protein</topology>
    </subcellularLocation>
</comment>
<reference evidence="8 9" key="1">
    <citation type="submission" date="2019-08" db="EMBL/GenBank/DDBJ databases">
        <title>In-depth cultivation of the pig gut microbiome towards novel bacterial diversity and tailored functional studies.</title>
        <authorList>
            <person name="Wylensek D."/>
            <person name="Hitch T.C.A."/>
            <person name="Clavel T."/>
        </authorList>
    </citation>
    <scope>NUCLEOTIDE SEQUENCE [LARGE SCALE GENOMIC DNA]</scope>
    <source>
        <strain evidence="8 9">BSM-380-WT-5A</strain>
    </source>
</reference>
<protein>
    <submittedName>
        <fullName evidence="8">ABC transporter permease</fullName>
    </submittedName>
</protein>
<keyword evidence="3 6" id="KW-0812">Transmembrane</keyword>
<evidence type="ECO:0000256" key="2">
    <source>
        <dbReference type="ARBA" id="ARBA00022475"/>
    </source>
</evidence>
<dbReference type="GO" id="GO:0005886">
    <property type="term" value="C:plasma membrane"/>
    <property type="evidence" value="ECO:0007669"/>
    <property type="project" value="UniProtKB-SubCell"/>
</dbReference>
<feature type="transmembrane region" description="Helical" evidence="6">
    <location>
        <begin position="21"/>
        <end position="48"/>
    </location>
</feature>
<dbReference type="AlphaFoldDB" id="A0A7X2TLP0"/>
<name>A0A7X2TLP0_9FIRM</name>
<feature type="transmembrane region" description="Helical" evidence="6">
    <location>
        <begin position="116"/>
        <end position="135"/>
    </location>
</feature>
<evidence type="ECO:0000313" key="9">
    <source>
        <dbReference type="Proteomes" id="UP000440513"/>
    </source>
</evidence>
<dbReference type="EMBL" id="VUMS01000010">
    <property type="protein sequence ID" value="MST66487.1"/>
    <property type="molecule type" value="Genomic_DNA"/>
</dbReference>
<gene>
    <name evidence="8" type="ORF">FYJ57_07010</name>
</gene>
<dbReference type="Pfam" id="PF02687">
    <property type="entry name" value="FtsX"/>
    <property type="match status" value="1"/>
</dbReference>
<evidence type="ECO:0000259" key="7">
    <source>
        <dbReference type="Pfam" id="PF02687"/>
    </source>
</evidence>
<evidence type="ECO:0000256" key="3">
    <source>
        <dbReference type="ARBA" id="ARBA00022692"/>
    </source>
</evidence>
<evidence type="ECO:0000256" key="5">
    <source>
        <dbReference type="ARBA" id="ARBA00023136"/>
    </source>
</evidence>
<proteinExistence type="predicted"/>
<organism evidence="8 9">
    <name type="scientific">Oliverpabstia intestinalis</name>
    <dbReference type="NCBI Taxonomy" id="2606633"/>
    <lineage>
        <taxon>Bacteria</taxon>
        <taxon>Bacillati</taxon>
        <taxon>Bacillota</taxon>
        <taxon>Clostridia</taxon>
        <taxon>Lachnospirales</taxon>
        <taxon>Lachnospiraceae</taxon>
        <taxon>Oliverpabstia</taxon>
    </lineage>
</organism>
<keyword evidence="5 6" id="KW-0472">Membrane</keyword>
<keyword evidence="2" id="KW-1003">Cell membrane</keyword>
<keyword evidence="4 6" id="KW-1133">Transmembrane helix</keyword>
<feature type="transmembrane region" description="Helical" evidence="6">
    <location>
        <begin position="74"/>
        <end position="96"/>
    </location>
</feature>
<dbReference type="Proteomes" id="UP000440513">
    <property type="component" value="Unassembled WGS sequence"/>
</dbReference>
<comment type="caution">
    <text evidence="8">The sequence shown here is derived from an EMBL/GenBank/DDBJ whole genome shotgun (WGS) entry which is preliminary data.</text>
</comment>
<sequence>MLVSKSELLSAARSYIASSRIIMYGLCLVLLFMGSMNYFHVIVTGYTVRKKEFSVMQSIGMTTRQLKNMTRMEGIFYGLIVGVLVLTVGSGVLGAVAVVMKSRVGYFKFVYPWRELIGVLLILGGLCVAIPEGVFRRMRKNREIERGF</sequence>
<evidence type="ECO:0000256" key="1">
    <source>
        <dbReference type="ARBA" id="ARBA00004651"/>
    </source>
</evidence>
<dbReference type="InterPro" id="IPR003838">
    <property type="entry name" value="ABC3_permease_C"/>
</dbReference>